<dbReference type="PROSITE" id="PS51257">
    <property type="entry name" value="PROKAR_LIPOPROTEIN"/>
    <property type="match status" value="1"/>
</dbReference>
<comment type="caution">
    <text evidence="3">The sequence shown here is derived from an EMBL/GenBank/DDBJ whole genome shotgun (WGS) entry which is preliminary data.</text>
</comment>
<sequence>MLKQFCSIAMLLFALAGCASNTAVATSPQTTVKDDTVGRADIGALLNNARAKAGLSPLAPNAQLTAAARIHAQDMARGGFFSHQGSDRSTPSRRVVDQGYDFCFVAENIAQGWQTPQQVMQGWMDSAGHRANNLSTKATEYGAARARGDYWVLVLARPGC</sequence>
<dbReference type="SUPFAM" id="SSF55797">
    <property type="entry name" value="PR-1-like"/>
    <property type="match status" value="1"/>
</dbReference>
<protein>
    <submittedName>
        <fullName evidence="3">Allergen V5/Tpx-1 family protein</fullName>
    </submittedName>
</protein>
<dbReference type="eggNOG" id="COG2340">
    <property type="taxonomic scope" value="Bacteria"/>
</dbReference>
<dbReference type="PANTHER" id="PTHR31157:SF1">
    <property type="entry name" value="SCP DOMAIN-CONTAINING PROTEIN"/>
    <property type="match status" value="1"/>
</dbReference>
<evidence type="ECO:0000259" key="2">
    <source>
        <dbReference type="Pfam" id="PF00188"/>
    </source>
</evidence>
<evidence type="ECO:0000313" key="4">
    <source>
        <dbReference type="Proteomes" id="UP000015351"/>
    </source>
</evidence>
<dbReference type="AlphaFoldDB" id="S9QNB0"/>
<dbReference type="InterPro" id="IPR014044">
    <property type="entry name" value="CAP_dom"/>
</dbReference>
<organism evidence="3 4">
    <name type="scientific">Litoreibacter arenae DSM 19593</name>
    <dbReference type="NCBI Taxonomy" id="1123360"/>
    <lineage>
        <taxon>Bacteria</taxon>
        <taxon>Pseudomonadati</taxon>
        <taxon>Pseudomonadota</taxon>
        <taxon>Alphaproteobacteria</taxon>
        <taxon>Rhodobacterales</taxon>
        <taxon>Roseobacteraceae</taxon>
        <taxon>Litoreibacter</taxon>
    </lineage>
</organism>
<dbReference type="Gene3D" id="3.40.33.10">
    <property type="entry name" value="CAP"/>
    <property type="match status" value="1"/>
</dbReference>
<accession>S9QNB0</accession>
<dbReference type="PATRIC" id="fig|1123360.3.peg.624"/>
<dbReference type="InterPro" id="IPR035940">
    <property type="entry name" value="CAP_sf"/>
</dbReference>
<dbReference type="RefSeq" id="WP_021101701.1">
    <property type="nucleotide sequence ID" value="NZ_KE557312.1"/>
</dbReference>
<keyword evidence="4" id="KW-1185">Reference proteome</keyword>
<keyword evidence="1" id="KW-0732">Signal</keyword>
<feature type="signal peptide" evidence="1">
    <location>
        <begin position="1"/>
        <end position="25"/>
    </location>
</feature>
<dbReference type="Proteomes" id="UP000015351">
    <property type="component" value="Unassembled WGS sequence"/>
</dbReference>
<dbReference type="HOGENOM" id="CLU_048111_3_1_5"/>
<proteinExistence type="predicted"/>
<dbReference type="EMBL" id="AONI01000006">
    <property type="protein sequence ID" value="EPX81182.1"/>
    <property type="molecule type" value="Genomic_DNA"/>
</dbReference>
<name>S9QNB0_9RHOB</name>
<reference evidence="4" key="1">
    <citation type="journal article" date="2013" name="Stand. Genomic Sci.">
        <title>Genome sequence of the Litoreibacter arenae type strain (DSM 19593(T)), a member of the Roseobacter clade isolated from sea sand.</title>
        <authorList>
            <person name="Riedel T."/>
            <person name="Fiebig A."/>
            <person name="Petersen J."/>
            <person name="Gronow S."/>
            <person name="Kyrpides N.C."/>
            <person name="Goker M."/>
            <person name="Klenk H.P."/>
        </authorList>
    </citation>
    <scope>NUCLEOTIDE SEQUENCE [LARGE SCALE GENOMIC DNA]</scope>
    <source>
        <strain evidence="4">DSM 19593</strain>
    </source>
</reference>
<dbReference type="CDD" id="cd05379">
    <property type="entry name" value="CAP_bacterial"/>
    <property type="match status" value="1"/>
</dbReference>
<feature type="domain" description="SCP" evidence="2">
    <location>
        <begin position="45"/>
        <end position="151"/>
    </location>
</feature>
<evidence type="ECO:0000256" key="1">
    <source>
        <dbReference type="SAM" id="SignalP"/>
    </source>
</evidence>
<dbReference type="PANTHER" id="PTHR31157">
    <property type="entry name" value="SCP DOMAIN-CONTAINING PROTEIN"/>
    <property type="match status" value="1"/>
</dbReference>
<evidence type="ECO:0000313" key="3">
    <source>
        <dbReference type="EMBL" id="EPX81182.1"/>
    </source>
</evidence>
<dbReference type="Pfam" id="PF00188">
    <property type="entry name" value="CAP"/>
    <property type="match status" value="1"/>
</dbReference>
<gene>
    <name evidence="3" type="ORF">thalar_00631</name>
</gene>
<dbReference type="STRING" id="1123360.thalar_00631"/>
<feature type="chain" id="PRO_5004568139" evidence="1">
    <location>
        <begin position="26"/>
        <end position="160"/>
    </location>
</feature>